<dbReference type="AlphaFoldDB" id="A0A6J4EDT6"/>
<evidence type="ECO:0000256" key="3">
    <source>
        <dbReference type="ARBA" id="ARBA00022448"/>
    </source>
</evidence>
<dbReference type="EMBL" id="AP023189">
    <property type="protein sequence ID" value="BCG27810.1"/>
    <property type="molecule type" value="Genomic_DNA"/>
</dbReference>
<evidence type="ECO:0000256" key="1">
    <source>
        <dbReference type="ARBA" id="ARBA00004533"/>
    </source>
</evidence>
<feature type="transmembrane region" description="Helical" evidence="11">
    <location>
        <begin position="7"/>
        <end position="28"/>
    </location>
</feature>
<dbReference type="GO" id="GO:0005886">
    <property type="term" value="C:plasma membrane"/>
    <property type="evidence" value="ECO:0007669"/>
    <property type="project" value="UniProtKB-SubCell"/>
</dbReference>
<dbReference type="InterPro" id="IPR049031">
    <property type="entry name" value="T2SSK_SAM-like_1st"/>
</dbReference>
<feature type="domain" description="T2SS protein K first SAM-like" evidence="13">
    <location>
        <begin position="106"/>
        <end position="208"/>
    </location>
</feature>
<sequence>MTRQRGVALVTVLLVVSIVTVICAGLILRQQLSIRGAANRVAIQQAWHYALGGEALGQSVLLRDLKKPGSDPRAPIDHPLEDWARPLPVFPIDQGEIGVHIEDLAGRFNLNSLVQGDKVDKLSVERFNRLLLRLKIEKPYADRLVDWLDKDQEPSGEYGAEDNQYLLAQPPYRTAGRELQDVSELRLLLDMSEEDYRLLAPWVSALPARVPLNVNTASPLVLSCLADNLDPAAAQSLLSGRGREGYTDIRSFLDQPAMAGTGVRAAGLAVGSAYFQVRSEVRLGERKVVLLSTLQRDPKGVVRVLKRDLGQPGYLAQAPLEPQEE</sequence>
<evidence type="ECO:0000256" key="5">
    <source>
        <dbReference type="ARBA" id="ARBA00022519"/>
    </source>
</evidence>
<keyword evidence="3 10" id="KW-0813">Transport</keyword>
<evidence type="ECO:0000313" key="17">
    <source>
        <dbReference type="Proteomes" id="UP001054892"/>
    </source>
</evidence>
<evidence type="ECO:0000256" key="8">
    <source>
        <dbReference type="ARBA" id="ARBA00022989"/>
    </source>
</evidence>
<dbReference type="NCBIfam" id="NF037980">
    <property type="entry name" value="T2SS_GspK"/>
    <property type="match status" value="1"/>
</dbReference>
<dbReference type="RefSeq" id="WP_173179460.1">
    <property type="nucleotide sequence ID" value="NZ_AP023189.1"/>
</dbReference>
<reference evidence="14 16" key="1">
    <citation type="submission" date="2020-05" db="EMBL/GenBank/DDBJ databases">
        <title>Characterization of novel class B3 metallo-beta-lactamase from novel Pseudomonas species.</title>
        <authorList>
            <person name="Yamada K."/>
            <person name="Aoki K."/>
            <person name="Ishii Y."/>
        </authorList>
    </citation>
    <scope>NUCLEOTIDE SEQUENCE [LARGE SCALE GENOMIC DNA]</scope>
    <source>
        <strain evidence="14 16">TUM18999</strain>
        <strain evidence="15 17">TUM20286</strain>
    </source>
</reference>
<keyword evidence="8 11" id="KW-1133">Transmembrane helix</keyword>
<keyword evidence="5 10" id="KW-0997">Cell inner membrane</keyword>
<dbReference type="PANTHER" id="PTHR38831:SF1">
    <property type="entry name" value="TYPE II SECRETION SYSTEM PROTEIN K-RELATED"/>
    <property type="match status" value="1"/>
</dbReference>
<dbReference type="PANTHER" id="PTHR38831">
    <property type="entry name" value="TYPE II SECRETION SYSTEM PROTEIN K"/>
    <property type="match status" value="1"/>
</dbReference>
<gene>
    <name evidence="14" type="primary">xcpX_2</name>
    <name evidence="14" type="ORF">TUM18999_60010</name>
    <name evidence="15" type="ORF">TUM20286_38040</name>
</gene>
<evidence type="ECO:0000313" key="15">
    <source>
        <dbReference type="EMBL" id="GJN54052.1"/>
    </source>
</evidence>
<evidence type="ECO:0000256" key="2">
    <source>
        <dbReference type="ARBA" id="ARBA00007246"/>
    </source>
</evidence>
<evidence type="ECO:0000256" key="6">
    <source>
        <dbReference type="ARBA" id="ARBA00022692"/>
    </source>
</evidence>
<evidence type="ECO:0000256" key="4">
    <source>
        <dbReference type="ARBA" id="ARBA00022475"/>
    </source>
</evidence>
<comment type="subcellular location">
    <subcellularLocation>
        <location evidence="1 10">Cell inner membrane</location>
    </subcellularLocation>
</comment>
<evidence type="ECO:0000256" key="7">
    <source>
        <dbReference type="ARBA" id="ARBA00022927"/>
    </source>
</evidence>
<accession>A0A6J4EDT6</accession>
<dbReference type="KEGG" id="ptw:TUM18999_60010"/>
<keyword evidence="4 10" id="KW-1003">Cell membrane</keyword>
<dbReference type="SUPFAM" id="SSF54523">
    <property type="entry name" value="Pili subunits"/>
    <property type="match status" value="1"/>
</dbReference>
<dbReference type="Proteomes" id="UP000509383">
    <property type="component" value="Chromosome"/>
</dbReference>
<keyword evidence="9 10" id="KW-0472">Membrane</keyword>
<dbReference type="InterPro" id="IPR049179">
    <property type="entry name" value="T2SSK_SAM-like_2nd"/>
</dbReference>
<dbReference type="PIRSF" id="PIRSF002786">
    <property type="entry name" value="XcpX"/>
    <property type="match status" value="1"/>
</dbReference>
<evidence type="ECO:0000256" key="11">
    <source>
        <dbReference type="SAM" id="Phobius"/>
    </source>
</evidence>
<dbReference type="Gene3D" id="1.10.40.60">
    <property type="entry name" value="EpsJ-like"/>
    <property type="match status" value="2"/>
</dbReference>
<dbReference type="InterPro" id="IPR038072">
    <property type="entry name" value="GspK_central_sf"/>
</dbReference>
<dbReference type="Pfam" id="PF21687">
    <property type="entry name" value="T2SSK_1st"/>
    <property type="match status" value="1"/>
</dbReference>
<dbReference type="InterPro" id="IPR005628">
    <property type="entry name" value="GspK"/>
</dbReference>
<proteinExistence type="inferred from homology"/>
<comment type="similarity">
    <text evidence="2 10">Belongs to the GSP K family.</text>
</comment>
<evidence type="ECO:0000259" key="12">
    <source>
        <dbReference type="Pfam" id="PF03934"/>
    </source>
</evidence>
<evidence type="ECO:0000313" key="16">
    <source>
        <dbReference type="Proteomes" id="UP000509383"/>
    </source>
</evidence>
<evidence type="ECO:0000256" key="10">
    <source>
        <dbReference type="PIRNR" id="PIRNR002786"/>
    </source>
</evidence>
<feature type="domain" description="T2SS protein K second SAM-like" evidence="12">
    <location>
        <begin position="212"/>
        <end position="270"/>
    </location>
</feature>
<dbReference type="Gene3D" id="3.30.1300.30">
    <property type="entry name" value="GSPII I/J protein-like"/>
    <property type="match status" value="1"/>
</dbReference>
<protein>
    <recommendedName>
        <fullName evidence="10">Type II secretion system protein K</fullName>
    </recommendedName>
</protein>
<dbReference type="InterPro" id="IPR045584">
    <property type="entry name" value="Pilin-like"/>
</dbReference>
<dbReference type="Proteomes" id="UP001054892">
    <property type="component" value="Unassembled WGS sequence"/>
</dbReference>
<dbReference type="Pfam" id="PF03934">
    <property type="entry name" value="T2SSK"/>
    <property type="match status" value="1"/>
</dbReference>
<organism evidence="14 16">
    <name type="scientific">Pseudomonas tohonis</name>
    <dbReference type="NCBI Taxonomy" id="2725477"/>
    <lineage>
        <taxon>Bacteria</taxon>
        <taxon>Pseudomonadati</taxon>
        <taxon>Pseudomonadota</taxon>
        <taxon>Gammaproteobacteria</taxon>
        <taxon>Pseudomonadales</taxon>
        <taxon>Pseudomonadaceae</taxon>
        <taxon>Pseudomonas</taxon>
    </lineage>
</organism>
<evidence type="ECO:0000256" key="9">
    <source>
        <dbReference type="ARBA" id="ARBA00023136"/>
    </source>
</evidence>
<keyword evidence="17" id="KW-1185">Reference proteome</keyword>
<keyword evidence="6 11" id="KW-0812">Transmembrane</keyword>
<dbReference type="SUPFAM" id="SSF158544">
    <property type="entry name" value="GspK insert domain-like"/>
    <property type="match status" value="2"/>
</dbReference>
<dbReference type="EMBL" id="BQKM01000009">
    <property type="protein sequence ID" value="GJN54052.1"/>
    <property type="molecule type" value="Genomic_DNA"/>
</dbReference>
<name>A0A6J4EDT6_9PSED</name>
<evidence type="ECO:0000259" key="13">
    <source>
        <dbReference type="Pfam" id="PF21687"/>
    </source>
</evidence>
<evidence type="ECO:0000313" key="14">
    <source>
        <dbReference type="EMBL" id="BCG27810.1"/>
    </source>
</evidence>
<keyword evidence="7" id="KW-0653">Protein transport</keyword>
<dbReference type="GO" id="GO:0009306">
    <property type="term" value="P:protein secretion"/>
    <property type="evidence" value="ECO:0007669"/>
    <property type="project" value="InterPro"/>
</dbReference>